<keyword evidence="5" id="KW-0694">RNA-binding</keyword>
<dbReference type="EMBL" id="LIZX01000012">
    <property type="protein sequence ID" value="KPJ69842.1"/>
    <property type="molecule type" value="Genomic_DNA"/>
</dbReference>
<comment type="function">
    <text evidence="5">One of two assembly initiator proteins, it binds directly to the 5'-end of the 23S rRNA, where it nucleates assembly of the 50S subunit.</text>
</comment>
<protein>
    <recommendedName>
        <fullName evidence="4 5">Large ribosomal subunit protein uL24</fullName>
    </recommendedName>
</protein>
<dbReference type="SMART" id="SM00739">
    <property type="entry name" value="KOW"/>
    <property type="match status" value="1"/>
</dbReference>
<comment type="caution">
    <text evidence="7">The sequence shown here is derived from an EMBL/GenBank/DDBJ whole genome shotgun (WGS) entry which is preliminary data.</text>
</comment>
<dbReference type="InterPro" id="IPR057264">
    <property type="entry name" value="Ribosomal_uL24_C"/>
</dbReference>
<dbReference type="InterPro" id="IPR005824">
    <property type="entry name" value="KOW"/>
</dbReference>
<proteinExistence type="inferred from homology"/>
<dbReference type="PANTHER" id="PTHR12903">
    <property type="entry name" value="MITOCHONDRIAL RIBOSOMAL PROTEIN L24"/>
    <property type="match status" value="1"/>
</dbReference>
<evidence type="ECO:0000256" key="5">
    <source>
        <dbReference type="HAMAP-Rule" id="MF_01326"/>
    </source>
</evidence>
<dbReference type="AlphaFoldDB" id="A0A0S7Y523"/>
<reference evidence="7 8" key="1">
    <citation type="journal article" date="2015" name="Microbiome">
        <title>Genomic resolution of linkages in carbon, nitrogen, and sulfur cycling among widespread estuary sediment bacteria.</title>
        <authorList>
            <person name="Baker B.J."/>
            <person name="Lazar C.S."/>
            <person name="Teske A.P."/>
            <person name="Dick G.J."/>
        </authorList>
    </citation>
    <scope>NUCLEOTIDE SEQUENCE [LARGE SCALE GENOMIC DNA]</scope>
    <source>
        <strain evidence="7">DG_54_3</strain>
    </source>
</reference>
<evidence type="ECO:0000256" key="4">
    <source>
        <dbReference type="ARBA" id="ARBA00035206"/>
    </source>
</evidence>
<evidence type="ECO:0000256" key="1">
    <source>
        <dbReference type="ARBA" id="ARBA00010618"/>
    </source>
</evidence>
<evidence type="ECO:0000313" key="7">
    <source>
        <dbReference type="EMBL" id="KPJ69842.1"/>
    </source>
</evidence>
<dbReference type="GO" id="GO:0006412">
    <property type="term" value="P:translation"/>
    <property type="evidence" value="ECO:0007669"/>
    <property type="project" value="UniProtKB-UniRule"/>
</dbReference>
<dbReference type="InterPro" id="IPR014722">
    <property type="entry name" value="Rib_uL2_dom2"/>
</dbReference>
<name>A0A0S7Y523_UNCSA</name>
<evidence type="ECO:0000256" key="3">
    <source>
        <dbReference type="ARBA" id="ARBA00023274"/>
    </source>
</evidence>
<dbReference type="HAMAP" id="MF_01326_B">
    <property type="entry name" value="Ribosomal_uL24_B"/>
    <property type="match status" value="1"/>
</dbReference>
<dbReference type="InterPro" id="IPR003256">
    <property type="entry name" value="Ribosomal_uL24"/>
</dbReference>
<dbReference type="CDD" id="cd06089">
    <property type="entry name" value="KOW_RPL26"/>
    <property type="match status" value="1"/>
</dbReference>
<dbReference type="GO" id="GO:1990904">
    <property type="term" value="C:ribonucleoprotein complex"/>
    <property type="evidence" value="ECO:0007669"/>
    <property type="project" value="UniProtKB-KW"/>
</dbReference>
<comment type="function">
    <text evidence="5">One of the proteins that surrounds the polypeptide exit tunnel on the outside of the subunit.</text>
</comment>
<dbReference type="NCBIfam" id="TIGR01079">
    <property type="entry name" value="rplX_bact"/>
    <property type="match status" value="1"/>
</dbReference>
<comment type="similarity">
    <text evidence="1 5">Belongs to the universal ribosomal protein uL24 family.</text>
</comment>
<dbReference type="InterPro" id="IPR008991">
    <property type="entry name" value="Translation_prot_SH3-like_sf"/>
</dbReference>
<dbReference type="GO" id="GO:0003735">
    <property type="term" value="F:structural constituent of ribosome"/>
    <property type="evidence" value="ECO:0007669"/>
    <property type="project" value="InterPro"/>
</dbReference>
<feature type="domain" description="KOW" evidence="6">
    <location>
        <begin position="5"/>
        <end position="32"/>
    </location>
</feature>
<dbReference type="Pfam" id="PF00467">
    <property type="entry name" value="KOW"/>
    <property type="match status" value="1"/>
</dbReference>
<keyword evidence="5" id="KW-0699">rRNA-binding</keyword>
<dbReference type="SUPFAM" id="SSF50104">
    <property type="entry name" value="Translation proteins SH3-like domain"/>
    <property type="match status" value="1"/>
</dbReference>
<dbReference type="GO" id="GO:0019843">
    <property type="term" value="F:rRNA binding"/>
    <property type="evidence" value="ECO:0007669"/>
    <property type="project" value="UniProtKB-UniRule"/>
</dbReference>
<gene>
    <name evidence="5" type="primary">rplX</name>
    <name evidence="7" type="ORF">AMJ44_01895</name>
</gene>
<dbReference type="Proteomes" id="UP000051861">
    <property type="component" value="Unassembled WGS sequence"/>
</dbReference>
<sequence length="106" mass="12011">MRKLKIKKGDTVLVLSGKDKEKKGKVLEVFPKENKVIVERVNVVKKHQRPTRDFQGGIIEKALPLPLSMVMLVCPRCSEPTRVKKKEMQGSRVRVCGRCGEVVDKV</sequence>
<keyword evidence="3 5" id="KW-0687">Ribonucleoprotein</keyword>
<evidence type="ECO:0000313" key="8">
    <source>
        <dbReference type="Proteomes" id="UP000051861"/>
    </source>
</evidence>
<organism evidence="7 8">
    <name type="scientific">candidate division WOR-1 bacterium DG_54_3</name>
    <dbReference type="NCBI Taxonomy" id="1703775"/>
    <lineage>
        <taxon>Bacteria</taxon>
        <taxon>Bacillati</taxon>
        <taxon>Saganbacteria</taxon>
    </lineage>
</organism>
<dbReference type="InterPro" id="IPR041988">
    <property type="entry name" value="Ribosomal_uL24_KOW"/>
</dbReference>
<dbReference type="Pfam" id="PF17136">
    <property type="entry name" value="ribosomal_L24"/>
    <property type="match status" value="1"/>
</dbReference>
<dbReference type="Gene3D" id="2.30.30.30">
    <property type="match status" value="1"/>
</dbReference>
<evidence type="ECO:0000259" key="6">
    <source>
        <dbReference type="SMART" id="SM00739"/>
    </source>
</evidence>
<comment type="subunit">
    <text evidence="5">Part of the 50S ribosomal subunit.</text>
</comment>
<accession>A0A0S7Y523</accession>
<keyword evidence="2 5" id="KW-0689">Ribosomal protein</keyword>
<evidence type="ECO:0000256" key="2">
    <source>
        <dbReference type="ARBA" id="ARBA00022980"/>
    </source>
</evidence>
<dbReference type="GO" id="GO:0005840">
    <property type="term" value="C:ribosome"/>
    <property type="evidence" value="ECO:0007669"/>
    <property type="project" value="UniProtKB-KW"/>
</dbReference>
<dbReference type="PATRIC" id="fig|1703775.3.peg.2764"/>